<dbReference type="EMBL" id="BLLF01000374">
    <property type="protein sequence ID" value="GFH11106.1"/>
    <property type="molecule type" value="Genomic_DNA"/>
</dbReference>
<accession>A0A699YVN9</accession>
<evidence type="ECO:0000313" key="1">
    <source>
        <dbReference type="EMBL" id="GFH11106.1"/>
    </source>
</evidence>
<dbReference type="GO" id="GO:0016301">
    <property type="term" value="F:kinase activity"/>
    <property type="evidence" value="ECO:0007669"/>
    <property type="project" value="UniProtKB-KW"/>
</dbReference>
<dbReference type="AlphaFoldDB" id="A0A699YVN9"/>
<organism evidence="1 2">
    <name type="scientific">Haematococcus lacustris</name>
    <name type="common">Green alga</name>
    <name type="synonym">Haematococcus pluvialis</name>
    <dbReference type="NCBI Taxonomy" id="44745"/>
    <lineage>
        <taxon>Eukaryota</taxon>
        <taxon>Viridiplantae</taxon>
        <taxon>Chlorophyta</taxon>
        <taxon>core chlorophytes</taxon>
        <taxon>Chlorophyceae</taxon>
        <taxon>CS clade</taxon>
        <taxon>Chlamydomonadales</taxon>
        <taxon>Haematococcaceae</taxon>
        <taxon>Haematococcus</taxon>
    </lineage>
</organism>
<reference evidence="1 2" key="1">
    <citation type="submission" date="2020-02" db="EMBL/GenBank/DDBJ databases">
        <title>Draft genome sequence of Haematococcus lacustris strain NIES-144.</title>
        <authorList>
            <person name="Morimoto D."/>
            <person name="Nakagawa S."/>
            <person name="Yoshida T."/>
            <person name="Sawayama S."/>
        </authorList>
    </citation>
    <scope>NUCLEOTIDE SEQUENCE [LARGE SCALE GENOMIC DNA]</scope>
    <source>
        <strain evidence="1 2">NIES-144</strain>
    </source>
</reference>
<sequence length="63" mass="6669">MAKDVKPANIFLTLQPGGTPGLMGTLADDDGAAAVPLLYKLGDYGTMRESGRKHLHYFVSGFG</sequence>
<proteinExistence type="predicted"/>
<keyword evidence="1" id="KW-0808">Transferase</keyword>
<name>A0A699YVN9_HAELA</name>
<keyword evidence="1" id="KW-0418">Kinase</keyword>
<comment type="caution">
    <text evidence="1">The sequence shown here is derived from an EMBL/GenBank/DDBJ whole genome shotgun (WGS) entry which is preliminary data.</text>
</comment>
<protein>
    <submittedName>
        <fullName evidence="1">Protein kinase domain-containing protein</fullName>
    </submittedName>
</protein>
<dbReference type="Proteomes" id="UP000485058">
    <property type="component" value="Unassembled WGS sequence"/>
</dbReference>
<evidence type="ECO:0000313" key="2">
    <source>
        <dbReference type="Proteomes" id="UP000485058"/>
    </source>
</evidence>
<gene>
    <name evidence="1" type="ORF">HaLaN_06547</name>
</gene>
<keyword evidence="2" id="KW-1185">Reference proteome</keyword>